<dbReference type="InterPro" id="IPR050109">
    <property type="entry name" value="HTH-type_TetR-like_transc_reg"/>
</dbReference>
<evidence type="ECO:0000313" key="5">
    <source>
        <dbReference type="Proteomes" id="UP000656804"/>
    </source>
</evidence>
<dbReference type="SUPFAM" id="SSF46689">
    <property type="entry name" value="Homeodomain-like"/>
    <property type="match status" value="1"/>
</dbReference>
<dbReference type="GO" id="GO:0000976">
    <property type="term" value="F:transcription cis-regulatory region binding"/>
    <property type="evidence" value="ECO:0007669"/>
    <property type="project" value="TreeGrafter"/>
</dbReference>
<feature type="DNA-binding region" description="H-T-H motif" evidence="2">
    <location>
        <begin position="33"/>
        <end position="52"/>
    </location>
</feature>
<dbReference type="Pfam" id="PF00440">
    <property type="entry name" value="TetR_N"/>
    <property type="match status" value="1"/>
</dbReference>
<evidence type="ECO:0000259" key="3">
    <source>
        <dbReference type="PROSITE" id="PS50977"/>
    </source>
</evidence>
<evidence type="ECO:0000256" key="2">
    <source>
        <dbReference type="PROSITE-ProRule" id="PRU00335"/>
    </source>
</evidence>
<reference evidence="4" key="1">
    <citation type="submission" date="2020-11" db="EMBL/GenBank/DDBJ databases">
        <title>Nocardioides sp. CBS4Y-1, whole genome shotgun sequence.</title>
        <authorList>
            <person name="Tuo L."/>
        </authorList>
    </citation>
    <scope>NUCLEOTIDE SEQUENCE</scope>
    <source>
        <strain evidence="4">CBS4Y-1</strain>
    </source>
</reference>
<protein>
    <submittedName>
        <fullName evidence="4">TetR/AcrR family transcriptional regulator</fullName>
    </submittedName>
</protein>
<evidence type="ECO:0000256" key="1">
    <source>
        <dbReference type="ARBA" id="ARBA00023125"/>
    </source>
</evidence>
<gene>
    <name evidence="4" type="ORF">ISG29_18290</name>
</gene>
<dbReference type="PANTHER" id="PTHR30055:SF209">
    <property type="entry name" value="POSSIBLE TRANSCRIPTIONAL REGULATORY PROTEIN (PROBABLY TETR-FAMILY)"/>
    <property type="match status" value="1"/>
</dbReference>
<keyword evidence="1 2" id="KW-0238">DNA-binding</keyword>
<accession>A0A930UZ94</accession>
<proteinExistence type="predicted"/>
<dbReference type="PROSITE" id="PS50977">
    <property type="entry name" value="HTH_TETR_2"/>
    <property type="match status" value="1"/>
</dbReference>
<keyword evidence="5" id="KW-1185">Reference proteome</keyword>
<dbReference type="InterPro" id="IPR001647">
    <property type="entry name" value="HTH_TetR"/>
</dbReference>
<evidence type="ECO:0000313" key="4">
    <source>
        <dbReference type="EMBL" id="MBF4163638.1"/>
    </source>
</evidence>
<feature type="domain" description="HTH tetR-type" evidence="3">
    <location>
        <begin position="12"/>
        <end position="70"/>
    </location>
</feature>
<organism evidence="4 5">
    <name type="scientific">Nocardioides acrostichi</name>
    <dbReference type="NCBI Taxonomy" id="2784339"/>
    <lineage>
        <taxon>Bacteria</taxon>
        <taxon>Bacillati</taxon>
        <taxon>Actinomycetota</taxon>
        <taxon>Actinomycetes</taxon>
        <taxon>Propionibacteriales</taxon>
        <taxon>Nocardioidaceae</taxon>
        <taxon>Nocardioides</taxon>
    </lineage>
</organism>
<sequence length="208" mass="22621">MDASASRSTATAETRERILEVARDVLGGQPDAGMGDIAAAAGVVRRTVYGHFPSRAALVRTLAERAARDIVEVISEVKASDEPAADLWTEFVRRLWPVAHRYRVLLALRRGELGEEIHALLTPVDQSLAELVERGQRSEVFARHLPPQLLGQLAYAAVFTVADAGRTQPDLDVDTAVVASLLLLGVPEQHARDLSTRRRSSPSSSLRS</sequence>
<comment type="caution">
    <text evidence="4">The sequence shown here is derived from an EMBL/GenBank/DDBJ whole genome shotgun (WGS) entry which is preliminary data.</text>
</comment>
<dbReference type="RefSeq" id="WP_194504890.1">
    <property type="nucleotide sequence ID" value="NZ_JADIVZ010000013.1"/>
</dbReference>
<dbReference type="AlphaFoldDB" id="A0A930UZ94"/>
<dbReference type="PANTHER" id="PTHR30055">
    <property type="entry name" value="HTH-TYPE TRANSCRIPTIONAL REGULATOR RUTR"/>
    <property type="match status" value="1"/>
</dbReference>
<name>A0A930UZ94_9ACTN</name>
<dbReference type="InterPro" id="IPR009057">
    <property type="entry name" value="Homeodomain-like_sf"/>
</dbReference>
<dbReference type="Proteomes" id="UP000656804">
    <property type="component" value="Unassembled WGS sequence"/>
</dbReference>
<dbReference type="Gene3D" id="1.10.357.10">
    <property type="entry name" value="Tetracycline Repressor, domain 2"/>
    <property type="match status" value="1"/>
</dbReference>
<dbReference type="EMBL" id="JADIVZ010000013">
    <property type="protein sequence ID" value="MBF4163638.1"/>
    <property type="molecule type" value="Genomic_DNA"/>
</dbReference>
<dbReference type="GO" id="GO:0003700">
    <property type="term" value="F:DNA-binding transcription factor activity"/>
    <property type="evidence" value="ECO:0007669"/>
    <property type="project" value="TreeGrafter"/>
</dbReference>